<feature type="region of interest" description="Disordered" evidence="1">
    <location>
        <begin position="1"/>
        <end position="41"/>
    </location>
</feature>
<dbReference type="VEuPathDB" id="FungiDB:FOC1_g10005672"/>
<evidence type="ECO:0000313" key="3">
    <source>
        <dbReference type="Proteomes" id="UP000016928"/>
    </source>
</evidence>
<dbReference type="AlphaFoldDB" id="N4TMV0"/>
<name>N4TMV0_FUSC1</name>
<dbReference type="Proteomes" id="UP000016928">
    <property type="component" value="Unassembled WGS sequence"/>
</dbReference>
<dbReference type="EMBL" id="KB730516">
    <property type="protein sequence ID" value="ENH64903.1"/>
    <property type="molecule type" value="Genomic_DNA"/>
</dbReference>
<evidence type="ECO:0000256" key="1">
    <source>
        <dbReference type="SAM" id="MobiDB-lite"/>
    </source>
</evidence>
<accession>N4TMV0</accession>
<protein>
    <submittedName>
        <fullName evidence="2">Uncharacterized protein</fullName>
    </submittedName>
</protein>
<dbReference type="HOGENOM" id="CLU_3279467_0_0_1"/>
<evidence type="ECO:0000313" key="2">
    <source>
        <dbReference type="EMBL" id="ENH64903.1"/>
    </source>
</evidence>
<sequence length="41" mass="4478">MIVGHPQNQDDSCESCTVPTVRLESPSGKQRAGNGYHHLMP</sequence>
<organism evidence="2 3">
    <name type="scientific">Fusarium oxysporum f. sp. cubense (strain race 1)</name>
    <name type="common">Panama disease fungus</name>
    <dbReference type="NCBI Taxonomy" id="1229664"/>
    <lineage>
        <taxon>Eukaryota</taxon>
        <taxon>Fungi</taxon>
        <taxon>Dikarya</taxon>
        <taxon>Ascomycota</taxon>
        <taxon>Pezizomycotina</taxon>
        <taxon>Sordariomycetes</taxon>
        <taxon>Hypocreomycetidae</taxon>
        <taxon>Hypocreales</taxon>
        <taxon>Nectriaceae</taxon>
        <taxon>Fusarium</taxon>
        <taxon>Fusarium oxysporum species complex</taxon>
    </lineage>
</organism>
<reference evidence="3" key="2">
    <citation type="journal article" date="2014" name="PLoS ONE">
        <title>Genome and Transcriptome Analysis of the Fungal Pathogen Fusarium oxysporum f. sp. cubense Causing Banana Vascular Wilt Disease.</title>
        <authorList>
            <person name="Guo L."/>
            <person name="Han L."/>
            <person name="Yang L."/>
            <person name="Zeng H."/>
            <person name="Fan D."/>
            <person name="Zhu Y."/>
            <person name="Feng Y."/>
            <person name="Wang G."/>
            <person name="Peng C."/>
            <person name="Jiang X."/>
            <person name="Zhou D."/>
            <person name="Ni P."/>
            <person name="Liang C."/>
            <person name="Liu L."/>
            <person name="Wang J."/>
            <person name="Mao C."/>
            <person name="Fang X."/>
            <person name="Peng M."/>
            <person name="Huang J."/>
        </authorList>
    </citation>
    <scope>NUCLEOTIDE SEQUENCE [LARGE SCALE GENOMIC DNA]</scope>
    <source>
        <strain evidence="3">race 1</strain>
    </source>
</reference>
<gene>
    <name evidence="2" type="ORF">FOC1_g10005672</name>
</gene>
<feature type="compositionally biased region" description="Polar residues" evidence="1">
    <location>
        <begin position="1"/>
        <end position="18"/>
    </location>
</feature>
<reference evidence="3" key="1">
    <citation type="submission" date="2012-09" db="EMBL/GenBank/DDBJ databases">
        <title>Genome sequencing and comparative transcriptomics of race 1 and race 4 of banana pathogen: Fusarium oxysporum f. sp. cubense.</title>
        <authorList>
            <person name="Fang X."/>
            <person name="Huang J."/>
        </authorList>
    </citation>
    <scope>NUCLEOTIDE SEQUENCE [LARGE SCALE GENOMIC DNA]</scope>
    <source>
        <strain evidence="3">race 1</strain>
    </source>
</reference>
<proteinExistence type="predicted"/>